<dbReference type="Gene3D" id="3.30.40.10">
    <property type="entry name" value="Zinc/RING finger domain, C3HC4 (zinc finger)"/>
    <property type="match status" value="1"/>
</dbReference>
<dbReference type="GO" id="GO:0043161">
    <property type="term" value="P:proteasome-mediated ubiquitin-dependent protein catabolic process"/>
    <property type="evidence" value="ECO:0007669"/>
    <property type="project" value="TreeGrafter"/>
</dbReference>
<dbReference type="AlphaFoldDB" id="A0A914CST4"/>
<evidence type="ECO:0000313" key="10">
    <source>
        <dbReference type="Proteomes" id="UP000887540"/>
    </source>
</evidence>
<name>A0A914CST4_9BILA</name>
<organism evidence="10 11">
    <name type="scientific">Acrobeloides nanus</name>
    <dbReference type="NCBI Taxonomy" id="290746"/>
    <lineage>
        <taxon>Eukaryota</taxon>
        <taxon>Metazoa</taxon>
        <taxon>Ecdysozoa</taxon>
        <taxon>Nematoda</taxon>
        <taxon>Chromadorea</taxon>
        <taxon>Rhabditida</taxon>
        <taxon>Tylenchina</taxon>
        <taxon>Cephalobomorpha</taxon>
        <taxon>Cephaloboidea</taxon>
        <taxon>Cephalobidae</taxon>
        <taxon>Acrobeloides</taxon>
    </lineage>
</organism>
<dbReference type="InterPro" id="IPR004162">
    <property type="entry name" value="SINA-like_animal"/>
</dbReference>
<keyword evidence="5" id="KW-0479">Metal-binding</keyword>
<sequence>MDPPSGIATPQQKTTARIQGATPATMMVGGFSSASNTTTQSVAPQLATHSSPLASTSSHATNLDLLSAFECPVCMDYMLPPYLQCQAGHLVCGNCRPKVTCCPTCRGPVPSIRNLAMEKIANNMVFPCKFSQSGCIQNFVHTEKVEHEEIFPIHAPALAPHANGKAVYPMLWDI</sequence>
<evidence type="ECO:0000256" key="1">
    <source>
        <dbReference type="ARBA" id="ARBA00000900"/>
    </source>
</evidence>
<reference evidence="11" key="1">
    <citation type="submission" date="2022-11" db="UniProtKB">
        <authorList>
            <consortium name="WormBaseParasite"/>
        </authorList>
    </citation>
    <scope>IDENTIFICATION</scope>
</reference>
<keyword evidence="10" id="KW-1185">Reference proteome</keyword>
<dbReference type="PANTHER" id="PTHR45877:SF2">
    <property type="entry name" value="E3 UBIQUITIN-PROTEIN LIGASE SINA-RELATED"/>
    <property type="match status" value="1"/>
</dbReference>
<keyword evidence="7" id="KW-0862">Zinc</keyword>
<dbReference type="GO" id="GO:0008270">
    <property type="term" value="F:zinc ion binding"/>
    <property type="evidence" value="ECO:0007669"/>
    <property type="project" value="UniProtKB-KW"/>
</dbReference>
<evidence type="ECO:0000256" key="6">
    <source>
        <dbReference type="ARBA" id="ARBA00022771"/>
    </source>
</evidence>
<dbReference type="FunFam" id="3.30.40.10:FF:000652">
    <property type="entry name" value="E3 ubiquitin-protein ligase"/>
    <property type="match status" value="1"/>
</dbReference>
<proteinExistence type="predicted"/>
<evidence type="ECO:0000259" key="9">
    <source>
        <dbReference type="PROSITE" id="PS50089"/>
    </source>
</evidence>
<dbReference type="GO" id="GO:0005737">
    <property type="term" value="C:cytoplasm"/>
    <property type="evidence" value="ECO:0007669"/>
    <property type="project" value="TreeGrafter"/>
</dbReference>
<evidence type="ECO:0000256" key="7">
    <source>
        <dbReference type="ARBA" id="ARBA00022833"/>
    </source>
</evidence>
<dbReference type="InterPro" id="IPR001841">
    <property type="entry name" value="Znf_RING"/>
</dbReference>
<dbReference type="PROSITE" id="PS50089">
    <property type="entry name" value="ZF_RING_2"/>
    <property type="match status" value="1"/>
</dbReference>
<comment type="catalytic activity">
    <reaction evidence="1">
        <text>S-ubiquitinyl-[E2 ubiquitin-conjugating enzyme]-L-cysteine + [acceptor protein]-L-lysine = [E2 ubiquitin-conjugating enzyme]-L-cysteine + N(6)-ubiquitinyl-[acceptor protein]-L-lysine.</text>
        <dbReference type="EC" id="2.3.2.27"/>
    </reaction>
</comment>
<dbReference type="EC" id="2.3.2.27" evidence="3"/>
<dbReference type="WBParaSite" id="ACRNAN_scaffold14190.g19199.t1">
    <property type="protein sequence ID" value="ACRNAN_scaffold14190.g19199.t1"/>
    <property type="gene ID" value="ACRNAN_scaffold14190.g19199"/>
</dbReference>
<dbReference type="InterPro" id="IPR013083">
    <property type="entry name" value="Znf_RING/FYVE/PHD"/>
</dbReference>
<dbReference type="InterPro" id="IPR049548">
    <property type="entry name" value="Sina-like_RING"/>
</dbReference>
<dbReference type="GO" id="GO:0061630">
    <property type="term" value="F:ubiquitin protein ligase activity"/>
    <property type="evidence" value="ECO:0007669"/>
    <property type="project" value="UniProtKB-EC"/>
</dbReference>
<evidence type="ECO:0000256" key="3">
    <source>
        <dbReference type="ARBA" id="ARBA00012483"/>
    </source>
</evidence>
<dbReference type="PANTHER" id="PTHR45877">
    <property type="entry name" value="E3 UBIQUITIN-PROTEIN LIGASE SIAH2"/>
    <property type="match status" value="1"/>
</dbReference>
<feature type="domain" description="RING-type" evidence="9">
    <location>
        <begin position="71"/>
        <end position="106"/>
    </location>
</feature>
<dbReference type="GO" id="GO:0031624">
    <property type="term" value="F:ubiquitin conjugating enzyme binding"/>
    <property type="evidence" value="ECO:0007669"/>
    <property type="project" value="TreeGrafter"/>
</dbReference>
<keyword evidence="6 8" id="KW-0863">Zinc-finger</keyword>
<evidence type="ECO:0000313" key="11">
    <source>
        <dbReference type="WBParaSite" id="ACRNAN_scaffold14190.g19199.t1"/>
    </source>
</evidence>
<evidence type="ECO:0000256" key="5">
    <source>
        <dbReference type="ARBA" id="ARBA00022723"/>
    </source>
</evidence>
<evidence type="ECO:0000256" key="4">
    <source>
        <dbReference type="ARBA" id="ARBA00022679"/>
    </source>
</evidence>
<accession>A0A914CST4</accession>
<keyword evidence="4" id="KW-0808">Transferase</keyword>
<dbReference type="Proteomes" id="UP000887540">
    <property type="component" value="Unplaced"/>
</dbReference>
<evidence type="ECO:0000256" key="8">
    <source>
        <dbReference type="PROSITE-ProRule" id="PRU00175"/>
    </source>
</evidence>
<dbReference type="SUPFAM" id="SSF57850">
    <property type="entry name" value="RING/U-box"/>
    <property type="match status" value="1"/>
</dbReference>
<protein>
    <recommendedName>
        <fullName evidence="3">RING-type E3 ubiquitin transferase</fullName>
        <ecNumber evidence="3">2.3.2.27</ecNumber>
    </recommendedName>
</protein>
<comment type="pathway">
    <text evidence="2">Protein modification; protein ubiquitination.</text>
</comment>
<evidence type="ECO:0000256" key="2">
    <source>
        <dbReference type="ARBA" id="ARBA00004906"/>
    </source>
</evidence>
<dbReference type="Pfam" id="PF21362">
    <property type="entry name" value="Sina_RING"/>
    <property type="match status" value="1"/>
</dbReference>